<dbReference type="GO" id="GO:0004416">
    <property type="term" value="F:hydroxyacylglutathione hydrolase activity"/>
    <property type="evidence" value="ECO:0007669"/>
    <property type="project" value="UniProtKB-EC"/>
</dbReference>
<dbReference type="Pfam" id="PF00753">
    <property type="entry name" value="Lactamase_B"/>
    <property type="match status" value="1"/>
</dbReference>
<dbReference type="InterPro" id="IPR001279">
    <property type="entry name" value="Metallo-B-lactamas"/>
</dbReference>
<dbReference type="SMART" id="SM00450">
    <property type="entry name" value="RHOD"/>
    <property type="match status" value="1"/>
</dbReference>
<dbReference type="Proteomes" id="UP000236173">
    <property type="component" value="Unassembled WGS sequence"/>
</dbReference>
<keyword evidence="2" id="KW-0378">Hydrolase</keyword>
<dbReference type="GO" id="GO:0070813">
    <property type="term" value="P:hydrogen sulfide metabolic process"/>
    <property type="evidence" value="ECO:0007669"/>
    <property type="project" value="TreeGrafter"/>
</dbReference>
<feature type="domain" description="Rhodanese" evidence="1">
    <location>
        <begin position="20"/>
        <end position="121"/>
    </location>
</feature>
<dbReference type="Gene3D" id="3.40.250.10">
    <property type="entry name" value="Rhodanese-like domain"/>
    <property type="match status" value="1"/>
</dbReference>
<evidence type="ECO:0000259" key="1">
    <source>
        <dbReference type="PROSITE" id="PS50206"/>
    </source>
</evidence>
<dbReference type="InterPro" id="IPR044528">
    <property type="entry name" value="POD-like_MBL-fold"/>
</dbReference>
<dbReference type="Gene3D" id="3.60.15.10">
    <property type="entry name" value="Ribonuclease Z/Hydroxyacylglutathione hydrolase-like"/>
    <property type="match status" value="1"/>
</dbReference>
<reference evidence="3" key="1">
    <citation type="submission" date="2017-09" db="EMBL/GenBank/DDBJ databases">
        <title>Metaegenomics of thermophilic ammonia-oxidizing enrichment culture.</title>
        <authorList>
            <person name="Kato S."/>
            <person name="Suzuki K."/>
        </authorList>
    </citation>
    <scope>NUCLEOTIDE SEQUENCE [LARGE SCALE GENOMIC DNA]</scope>
</reference>
<dbReference type="GO" id="GO:0006749">
    <property type="term" value="P:glutathione metabolic process"/>
    <property type="evidence" value="ECO:0007669"/>
    <property type="project" value="InterPro"/>
</dbReference>
<dbReference type="InterPro" id="IPR036873">
    <property type="entry name" value="Rhodanese-like_dom_sf"/>
</dbReference>
<sequence>MIIADKMTITPAELKRMLDAGDDFVLLDVRNDDEFARWRIEGRTTPPTVHIPYFAALEDPDGFIATVEQQIPKDKLVVAVCAKGDSSAWVANEFLRPKGYRIVNLEGGMVAWGSYYDAHDVPESADDVVRVVQLERTARGCLHYIVNYDGDKAIVIDPPRHFERVLQITQERGWRITHIFDTHAHADHISGGPQLSKITGAPYYLHPYDAIHPIDVLPATIEFEWLRDGMTFRLGEATLKVLHIPGHTLGNIAYLLEGKRRYLFTGDSIFIVSIARPDLGGRGETWSPMWYDTLTQKLLALPDDVLVLPGHFSKHSEARDDGVFAATLGQLKETNDDLRRTMNSSEEEFVAWILSSLPEFPPQYVDIKRVNAGLLQPDEEKANELELGKNICALATAYK</sequence>
<dbReference type="SUPFAM" id="SSF52821">
    <property type="entry name" value="Rhodanese/Cell cycle control phosphatase"/>
    <property type="match status" value="1"/>
</dbReference>
<organism evidence="2 3">
    <name type="scientific">Candidatus Fervidibacter japonicus</name>
    <dbReference type="NCBI Taxonomy" id="2035412"/>
    <lineage>
        <taxon>Bacteria</taxon>
        <taxon>Candidatus Fervidibacterota</taxon>
        <taxon>Candidatus Fervidibacter</taxon>
    </lineage>
</organism>
<dbReference type="CDD" id="cd07724">
    <property type="entry name" value="POD-like_MBL-fold"/>
    <property type="match status" value="1"/>
</dbReference>
<dbReference type="SMART" id="SM00849">
    <property type="entry name" value="Lactamase_B"/>
    <property type="match status" value="1"/>
</dbReference>
<evidence type="ECO:0000313" key="3">
    <source>
        <dbReference type="Proteomes" id="UP000236173"/>
    </source>
</evidence>
<name>A0A2H5XG81_9BACT</name>
<dbReference type="GO" id="GO:0050313">
    <property type="term" value="F:sulfur dioxygenase activity"/>
    <property type="evidence" value="ECO:0007669"/>
    <property type="project" value="InterPro"/>
</dbReference>
<comment type="caution">
    <text evidence="2">The sequence shown here is derived from an EMBL/GenBank/DDBJ whole genome shotgun (WGS) entry which is preliminary data.</text>
</comment>
<dbReference type="InterPro" id="IPR001763">
    <property type="entry name" value="Rhodanese-like_dom"/>
</dbReference>
<dbReference type="EC" id="3.1.2.6" evidence="2"/>
<dbReference type="InterPro" id="IPR051682">
    <property type="entry name" value="Mito_Persulfide_Diox"/>
</dbReference>
<dbReference type="PANTHER" id="PTHR43084:SF7">
    <property type="entry name" value="BETA-LACTAMASE DOMAIN PROTEIN"/>
    <property type="match status" value="1"/>
</dbReference>
<dbReference type="SUPFAM" id="SSF56281">
    <property type="entry name" value="Metallo-hydrolase/oxidoreductase"/>
    <property type="match status" value="1"/>
</dbReference>
<dbReference type="PROSITE" id="PS50206">
    <property type="entry name" value="RHODANESE_3"/>
    <property type="match status" value="1"/>
</dbReference>
<dbReference type="InterPro" id="IPR036866">
    <property type="entry name" value="RibonucZ/Hydroxyglut_hydro"/>
</dbReference>
<dbReference type="AlphaFoldDB" id="A0A2H5XG81"/>
<evidence type="ECO:0000313" key="2">
    <source>
        <dbReference type="EMBL" id="GBD00187.1"/>
    </source>
</evidence>
<dbReference type="Pfam" id="PF00581">
    <property type="entry name" value="Rhodanese"/>
    <property type="match status" value="1"/>
</dbReference>
<dbReference type="EMBL" id="BEHT01000058">
    <property type="protein sequence ID" value="GBD00187.1"/>
    <property type="molecule type" value="Genomic_DNA"/>
</dbReference>
<accession>A0A2H5XG81</accession>
<protein>
    <submittedName>
        <fullName evidence="2">Hydroxyacylglutathione hydrolase GloC</fullName>
        <ecNumber evidence="2">3.1.2.6</ecNumber>
    </submittedName>
</protein>
<gene>
    <name evidence="2" type="primary">gloC_2</name>
    <name evidence="2" type="ORF">HRbin17_02725</name>
</gene>
<proteinExistence type="predicted"/>
<dbReference type="PANTHER" id="PTHR43084">
    <property type="entry name" value="PERSULFIDE DIOXYGENASE ETHE1"/>
    <property type="match status" value="1"/>
</dbReference>